<protein>
    <submittedName>
        <fullName evidence="1">Uncharacterized protein</fullName>
    </submittedName>
</protein>
<evidence type="ECO:0000313" key="1">
    <source>
        <dbReference type="EMBL" id="MBR7833448.1"/>
    </source>
</evidence>
<dbReference type="RefSeq" id="WP_212527969.1">
    <property type="nucleotide sequence ID" value="NZ_JAGSOG010000030.1"/>
</dbReference>
<organism evidence="1 2">
    <name type="scientific">Actinospica durhamensis</name>
    <dbReference type="NCBI Taxonomy" id="1508375"/>
    <lineage>
        <taxon>Bacteria</taxon>
        <taxon>Bacillati</taxon>
        <taxon>Actinomycetota</taxon>
        <taxon>Actinomycetes</taxon>
        <taxon>Catenulisporales</taxon>
        <taxon>Actinospicaceae</taxon>
        <taxon>Actinospica</taxon>
    </lineage>
</organism>
<proteinExistence type="predicted"/>
<name>A0A941EN63_9ACTN</name>
<accession>A0A941EN63</accession>
<gene>
    <name evidence="1" type="ORF">KDL01_09235</name>
</gene>
<dbReference type="AlphaFoldDB" id="A0A941EN63"/>
<dbReference type="EMBL" id="JAGSOG010000030">
    <property type="protein sequence ID" value="MBR7833448.1"/>
    <property type="molecule type" value="Genomic_DNA"/>
</dbReference>
<comment type="caution">
    <text evidence="1">The sequence shown here is derived from an EMBL/GenBank/DDBJ whole genome shotgun (WGS) entry which is preliminary data.</text>
</comment>
<keyword evidence="2" id="KW-1185">Reference proteome</keyword>
<dbReference type="Proteomes" id="UP000675781">
    <property type="component" value="Unassembled WGS sequence"/>
</dbReference>
<reference evidence="1" key="1">
    <citation type="submission" date="2021-04" db="EMBL/GenBank/DDBJ databases">
        <title>Genome based classification of Actinospica acidithermotolerans sp. nov., an actinobacterium isolated from an Indonesian hot spring.</title>
        <authorList>
            <person name="Kusuma A.B."/>
            <person name="Putra K.E."/>
            <person name="Nafisah S."/>
            <person name="Loh J."/>
            <person name="Nouioui I."/>
            <person name="Goodfellow M."/>
        </authorList>
    </citation>
    <scope>NUCLEOTIDE SEQUENCE</scope>
    <source>
        <strain evidence="1">CSCA 57</strain>
    </source>
</reference>
<sequence>MTLTAKGLRSVTVDGVRYRWRMGRGWPSAFAVDLPGRAGSVLLATIPGGPQTDWCRDGVGLVVTRAVVPVVIRIALDGGWKPAARGPAFHVEVPFSELPGSVTTVSSHLDWCCEYRFIARLQVNESASD</sequence>
<evidence type="ECO:0000313" key="2">
    <source>
        <dbReference type="Proteomes" id="UP000675781"/>
    </source>
</evidence>